<evidence type="ECO:0000256" key="1">
    <source>
        <dbReference type="SAM" id="Phobius"/>
    </source>
</evidence>
<organism evidence="3 4">
    <name type="scientific">Chryseobacterium lactis</name>
    <dbReference type="NCBI Taxonomy" id="1241981"/>
    <lineage>
        <taxon>Bacteria</taxon>
        <taxon>Pseudomonadati</taxon>
        <taxon>Bacteroidota</taxon>
        <taxon>Flavobacteriia</taxon>
        <taxon>Flavobacteriales</taxon>
        <taxon>Weeksellaceae</taxon>
        <taxon>Chryseobacterium group</taxon>
        <taxon>Chryseobacterium</taxon>
    </lineage>
</organism>
<reference evidence="3 4" key="1">
    <citation type="submission" date="2018-01" db="EMBL/GenBank/DDBJ databases">
        <title>Draft genome sequences of Chryseobacterium lactis NCTC11390, Chryseobacterium oncorhynchi 701B-08, and Chryseobacterium viscerum 687B-08.</title>
        <authorList>
            <person name="Jeong J.-J."/>
            <person name="Lee Y.J."/>
            <person name="Park B."/>
            <person name="Choi I.-G."/>
            <person name="Kim K.D."/>
        </authorList>
    </citation>
    <scope>NUCLEOTIDE SEQUENCE [LARGE SCALE GENOMIC DNA]</scope>
    <source>
        <strain evidence="3 4">NCTC11390</strain>
    </source>
</reference>
<evidence type="ECO:0008006" key="6">
    <source>
        <dbReference type="Google" id="ProtNLM"/>
    </source>
</evidence>
<proteinExistence type="predicted"/>
<gene>
    <name evidence="3" type="ORF">C1637_19055</name>
    <name evidence="2" type="ORF">EG342_24565</name>
</gene>
<dbReference type="EMBL" id="CP033924">
    <property type="protein sequence ID" value="AZA84881.1"/>
    <property type="molecule type" value="Genomic_DNA"/>
</dbReference>
<evidence type="ECO:0000313" key="4">
    <source>
        <dbReference type="Proteomes" id="UP000236262"/>
    </source>
</evidence>
<protein>
    <recommendedName>
        <fullName evidence="6">YcxB family protein</fullName>
    </recommendedName>
</protein>
<evidence type="ECO:0000313" key="5">
    <source>
        <dbReference type="Proteomes" id="UP000279972"/>
    </source>
</evidence>
<feature type="transmembrane region" description="Helical" evidence="1">
    <location>
        <begin position="58"/>
        <end position="76"/>
    </location>
</feature>
<keyword evidence="5" id="KW-1185">Reference proteome</keyword>
<sequence length="197" mass="23578">MRQLKKLKITESIESEKLIFEENWYDRFDTWTIYFASLAMIGSSVLCVREIKPSLNNGLEYLFFTVIFTFSLYVFYCKSTEKYLKEIKFSISKDEAKNRILEYGKKYNYRITKVSTNLFYLNETADFYSPVNYEQTTIIFFKNNAILYTVIKECSRANFPVLFSKYLTIFDLKKILHQKEAQPRKRSTYFSSFFHGL</sequence>
<feature type="transmembrane region" description="Helical" evidence="1">
    <location>
        <begin position="31"/>
        <end position="51"/>
    </location>
</feature>
<evidence type="ECO:0000313" key="3">
    <source>
        <dbReference type="EMBL" id="PNW12252.1"/>
    </source>
</evidence>
<keyword evidence="1" id="KW-1133">Transmembrane helix</keyword>
<evidence type="ECO:0000313" key="2">
    <source>
        <dbReference type="EMBL" id="AZA84881.1"/>
    </source>
</evidence>
<dbReference type="AlphaFoldDB" id="A0A3G6RPV6"/>
<dbReference type="OrthoDB" id="1248589at2"/>
<dbReference type="EMBL" id="PPEH01000008">
    <property type="protein sequence ID" value="PNW12252.1"/>
    <property type="molecule type" value="Genomic_DNA"/>
</dbReference>
<name>A0A3G6RPV6_CHRLC</name>
<dbReference type="Proteomes" id="UP000236262">
    <property type="component" value="Unassembled WGS sequence"/>
</dbReference>
<keyword evidence="1" id="KW-0812">Transmembrane</keyword>
<dbReference type="KEGG" id="clac:EG342_24565"/>
<reference evidence="2 5" key="2">
    <citation type="submission" date="2018-11" db="EMBL/GenBank/DDBJ databases">
        <title>Proposal to divide the Flavobacteriaceae and reorganize its genera based on Amino Acid Identity values calculated from whole genome sequences.</title>
        <authorList>
            <person name="Nicholson A.C."/>
            <person name="Gulvik C.A."/>
            <person name="Whitney A.M."/>
            <person name="Humrighouse B.W."/>
            <person name="Bell M."/>
            <person name="Holmes B."/>
            <person name="Steigerwalt A.G."/>
            <person name="Villarma A."/>
            <person name="Sheth M."/>
            <person name="Batra D."/>
            <person name="Pryor J."/>
            <person name="Bernardet J.-F."/>
            <person name="Hugo C."/>
            <person name="Kampfer P."/>
            <person name="Newman J."/>
            <person name="McQuiston J.R."/>
        </authorList>
    </citation>
    <scope>NUCLEOTIDE SEQUENCE [LARGE SCALE GENOMIC DNA]</scope>
    <source>
        <strain evidence="2 5">KC_1864</strain>
    </source>
</reference>
<dbReference type="RefSeq" id="WP_103293248.1">
    <property type="nucleotide sequence ID" value="NZ_CP033924.1"/>
</dbReference>
<accession>A0A3G6RPV6</accession>
<keyword evidence="1" id="KW-0472">Membrane</keyword>
<dbReference type="Proteomes" id="UP000279972">
    <property type="component" value="Chromosome"/>
</dbReference>